<feature type="domain" description="Response regulatory" evidence="6">
    <location>
        <begin position="1"/>
        <end position="108"/>
    </location>
</feature>
<proteinExistence type="predicted"/>
<keyword evidence="5" id="KW-0804">Transcription</keyword>
<evidence type="ECO:0000259" key="6">
    <source>
        <dbReference type="PROSITE" id="PS50110"/>
    </source>
</evidence>
<dbReference type="SMART" id="SM00448">
    <property type="entry name" value="REC"/>
    <property type="match status" value="1"/>
</dbReference>
<keyword evidence="3" id="KW-0805">Transcription regulation</keyword>
<dbReference type="InterPro" id="IPR011006">
    <property type="entry name" value="CheY-like_superfamily"/>
</dbReference>
<reference evidence="7" key="1">
    <citation type="journal article" date="2014" name="Front. Microbiol.">
        <title>High frequency of phylogenetically diverse reductive dehalogenase-homologous genes in deep subseafloor sedimentary metagenomes.</title>
        <authorList>
            <person name="Kawai M."/>
            <person name="Futagami T."/>
            <person name="Toyoda A."/>
            <person name="Takaki Y."/>
            <person name="Nishi S."/>
            <person name="Hori S."/>
            <person name="Arai W."/>
            <person name="Tsubouchi T."/>
            <person name="Morono Y."/>
            <person name="Uchiyama I."/>
            <person name="Ito T."/>
            <person name="Fujiyama A."/>
            <person name="Inagaki F."/>
            <person name="Takami H."/>
        </authorList>
    </citation>
    <scope>NUCLEOTIDE SEQUENCE</scope>
    <source>
        <strain evidence="7">Expedition CK06-06</strain>
    </source>
</reference>
<organism evidence="7">
    <name type="scientific">marine sediment metagenome</name>
    <dbReference type="NCBI Taxonomy" id="412755"/>
    <lineage>
        <taxon>unclassified sequences</taxon>
        <taxon>metagenomes</taxon>
        <taxon>ecological metagenomes</taxon>
    </lineage>
</organism>
<dbReference type="SUPFAM" id="SSF52172">
    <property type="entry name" value="CheY-like"/>
    <property type="match status" value="1"/>
</dbReference>
<protein>
    <recommendedName>
        <fullName evidence="6">Response regulatory domain-containing protein</fullName>
    </recommendedName>
</protein>
<dbReference type="EMBL" id="BARS01056149">
    <property type="protein sequence ID" value="GAG51900.1"/>
    <property type="molecule type" value="Genomic_DNA"/>
</dbReference>
<comment type="caution">
    <text evidence="7">The sequence shown here is derived from an EMBL/GenBank/DDBJ whole genome shotgun (WGS) entry which is preliminary data.</text>
</comment>
<dbReference type="GO" id="GO:0000976">
    <property type="term" value="F:transcription cis-regulatory region binding"/>
    <property type="evidence" value="ECO:0007669"/>
    <property type="project" value="TreeGrafter"/>
</dbReference>
<keyword evidence="2" id="KW-0902">Two-component regulatory system</keyword>
<dbReference type="PANTHER" id="PTHR48111:SF1">
    <property type="entry name" value="TWO-COMPONENT RESPONSE REGULATOR ORR33"/>
    <property type="match status" value="1"/>
</dbReference>
<sequence length="187" mass="21025">QRALLSDAIGVHYGVTDGHHIVAVGTGEECLAQPLCEFDVALLDYHLPDMTGLDLMERILARADLPVIFVTGENTSMTAAEAIQRGAQDYVVKLGDYLFAIPVIIDKSLRQHHIRLENERLRKEMESMLSELRVKNIQLNESLATVRTMADTDHLTGLANRRKFAEDLDHHFAEAKRYGFDLTCCMC</sequence>
<dbReference type="Gene3D" id="3.40.50.2300">
    <property type="match status" value="1"/>
</dbReference>
<dbReference type="GO" id="GO:0006355">
    <property type="term" value="P:regulation of DNA-templated transcription"/>
    <property type="evidence" value="ECO:0007669"/>
    <property type="project" value="TreeGrafter"/>
</dbReference>
<keyword evidence="4" id="KW-0238">DNA-binding</keyword>
<dbReference type="CDD" id="cd00156">
    <property type="entry name" value="REC"/>
    <property type="match status" value="1"/>
</dbReference>
<feature type="non-terminal residue" evidence="7">
    <location>
        <position position="187"/>
    </location>
</feature>
<accession>X0Y7Y9</accession>
<dbReference type="AlphaFoldDB" id="X0Y7Y9"/>
<evidence type="ECO:0000256" key="1">
    <source>
        <dbReference type="ARBA" id="ARBA00022553"/>
    </source>
</evidence>
<dbReference type="InterPro" id="IPR001789">
    <property type="entry name" value="Sig_transdc_resp-reg_receiver"/>
</dbReference>
<dbReference type="GO" id="GO:0032993">
    <property type="term" value="C:protein-DNA complex"/>
    <property type="evidence" value="ECO:0007669"/>
    <property type="project" value="TreeGrafter"/>
</dbReference>
<feature type="non-terminal residue" evidence="7">
    <location>
        <position position="1"/>
    </location>
</feature>
<dbReference type="GO" id="GO:0005829">
    <property type="term" value="C:cytosol"/>
    <property type="evidence" value="ECO:0007669"/>
    <property type="project" value="TreeGrafter"/>
</dbReference>
<dbReference type="InterPro" id="IPR039420">
    <property type="entry name" value="WalR-like"/>
</dbReference>
<evidence type="ECO:0000256" key="2">
    <source>
        <dbReference type="ARBA" id="ARBA00023012"/>
    </source>
</evidence>
<evidence type="ECO:0000256" key="4">
    <source>
        <dbReference type="ARBA" id="ARBA00023125"/>
    </source>
</evidence>
<gene>
    <name evidence="7" type="ORF">S01H1_82771</name>
</gene>
<dbReference type="Pfam" id="PF00072">
    <property type="entry name" value="Response_reg"/>
    <property type="match status" value="1"/>
</dbReference>
<evidence type="ECO:0000256" key="3">
    <source>
        <dbReference type="ARBA" id="ARBA00023015"/>
    </source>
</evidence>
<name>X0Y7Y9_9ZZZZ</name>
<dbReference type="PANTHER" id="PTHR48111">
    <property type="entry name" value="REGULATOR OF RPOS"/>
    <property type="match status" value="1"/>
</dbReference>
<keyword evidence="1" id="KW-0597">Phosphoprotein</keyword>
<dbReference type="GO" id="GO:0000156">
    <property type="term" value="F:phosphorelay response regulator activity"/>
    <property type="evidence" value="ECO:0007669"/>
    <property type="project" value="TreeGrafter"/>
</dbReference>
<dbReference type="Gene3D" id="3.30.70.270">
    <property type="match status" value="1"/>
</dbReference>
<dbReference type="PROSITE" id="PS50110">
    <property type="entry name" value="RESPONSE_REGULATORY"/>
    <property type="match status" value="1"/>
</dbReference>
<dbReference type="InterPro" id="IPR043128">
    <property type="entry name" value="Rev_trsase/Diguanyl_cyclase"/>
</dbReference>
<evidence type="ECO:0000313" key="7">
    <source>
        <dbReference type="EMBL" id="GAG51900.1"/>
    </source>
</evidence>
<evidence type="ECO:0000256" key="5">
    <source>
        <dbReference type="ARBA" id="ARBA00023163"/>
    </source>
</evidence>